<keyword evidence="4" id="KW-1185">Reference proteome</keyword>
<dbReference type="Gene3D" id="3.60.21.60">
    <property type="match status" value="1"/>
</dbReference>
<evidence type="ECO:0000313" key="3">
    <source>
        <dbReference type="EMBL" id="PWA90789.1"/>
    </source>
</evidence>
<name>A0A2U1PYD6_ARTAN</name>
<sequence>MGSGARVILVPSICDAHHDFVFPQPPCDIRVVDPHHQQFVKVLSLEGTKEGEVKCMCVNPGRLARGEGGGQFLELNFDGNPDSSSASVIRI</sequence>
<organism evidence="3 4">
    <name type="scientific">Artemisia annua</name>
    <name type="common">Sweet wormwood</name>
    <dbReference type="NCBI Taxonomy" id="35608"/>
    <lineage>
        <taxon>Eukaryota</taxon>
        <taxon>Viridiplantae</taxon>
        <taxon>Streptophyta</taxon>
        <taxon>Embryophyta</taxon>
        <taxon>Tracheophyta</taxon>
        <taxon>Spermatophyta</taxon>
        <taxon>Magnoliopsida</taxon>
        <taxon>eudicotyledons</taxon>
        <taxon>Gunneridae</taxon>
        <taxon>Pentapetalae</taxon>
        <taxon>asterids</taxon>
        <taxon>campanulids</taxon>
        <taxon>Asterales</taxon>
        <taxon>Asteraceae</taxon>
        <taxon>Asteroideae</taxon>
        <taxon>Anthemideae</taxon>
        <taxon>Artemisiinae</taxon>
        <taxon>Artemisia</taxon>
    </lineage>
</organism>
<dbReference type="InterPro" id="IPR016722">
    <property type="entry name" value="DNA_pol_alpha_bsu"/>
</dbReference>
<keyword evidence="2" id="KW-0539">Nucleus</keyword>
<dbReference type="GO" id="GO:0006270">
    <property type="term" value="P:DNA replication initiation"/>
    <property type="evidence" value="ECO:0007669"/>
    <property type="project" value="TreeGrafter"/>
</dbReference>
<dbReference type="PANTHER" id="PTHR23061">
    <property type="entry name" value="DNA POLYMERASE 2 ALPHA 70 KDA SUBUNIT"/>
    <property type="match status" value="1"/>
</dbReference>
<comment type="caution">
    <text evidence="3">The sequence shown here is derived from an EMBL/GenBank/DDBJ whole genome shotgun (WGS) entry which is preliminary data.</text>
</comment>
<dbReference type="EMBL" id="PKPP01000600">
    <property type="protein sequence ID" value="PWA90789.1"/>
    <property type="molecule type" value="Genomic_DNA"/>
</dbReference>
<dbReference type="Proteomes" id="UP000245207">
    <property type="component" value="Unassembled WGS sequence"/>
</dbReference>
<evidence type="ECO:0000313" key="4">
    <source>
        <dbReference type="Proteomes" id="UP000245207"/>
    </source>
</evidence>
<evidence type="ECO:0000256" key="1">
    <source>
        <dbReference type="ARBA" id="ARBA00004123"/>
    </source>
</evidence>
<gene>
    <name evidence="3" type="ORF">CTI12_AA097060</name>
</gene>
<evidence type="ECO:0000256" key="2">
    <source>
        <dbReference type="ARBA" id="ARBA00023242"/>
    </source>
</evidence>
<accession>A0A2U1PYD6</accession>
<reference evidence="3 4" key="1">
    <citation type="journal article" date="2018" name="Mol. Plant">
        <title>The genome of Artemisia annua provides insight into the evolution of Asteraceae family and artemisinin biosynthesis.</title>
        <authorList>
            <person name="Shen Q."/>
            <person name="Zhang L."/>
            <person name="Liao Z."/>
            <person name="Wang S."/>
            <person name="Yan T."/>
            <person name="Shi P."/>
            <person name="Liu M."/>
            <person name="Fu X."/>
            <person name="Pan Q."/>
            <person name="Wang Y."/>
            <person name="Lv Z."/>
            <person name="Lu X."/>
            <person name="Zhang F."/>
            <person name="Jiang W."/>
            <person name="Ma Y."/>
            <person name="Chen M."/>
            <person name="Hao X."/>
            <person name="Li L."/>
            <person name="Tang Y."/>
            <person name="Lv G."/>
            <person name="Zhou Y."/>
            <person name="Sun X."/>
            <person name="Brodelius P.E."/>
            <person name="Rose J.K.C."/>
            <person name="Tang K."/>
        </authorList>
    </citation>
    <scope>NUCLEOTIDE SEQUENCE [LARGE SCALE GENOMIC DNA]</scope>
    <source>
        <strain evidence="4">cv. Huhao1</strain>
        <tissue evidence="3">Leaf</tissue>
    </source>
</reference>
<dbReference type="PANTHER" id="PTHR23061:SF12">
    <property type="entry name" value="DNA POLYMERASE ALPHA SUBUNIT B"/>
    <property type="match status" value="1"/>
</dbReference>
<comment type="subcellular location">
    <subcellularLocation>
        <location evidence="1">Nucleus</location>
    </subcellularLocation>
</comment>
<dbReference type="OrthoDB" id="336885at2759"/>
<protein>
    <submittedName>
        <fullName evidence="3">Uncharacterized protein</fullName>
    </submittedName>
</protein>
<dbReference type="AlphaFoldDB" id="A0A2U1PYD6"/>
<dbReference type="STRING" id="35608.A0A2U1PYD6"/>
<proteinExistence type="predicted"/>
<dbReference type="GO" id="GO:0005658">
    <property type="term" value="C:alpha DNA polymerase:primase complex"/>
    <property type="evidence" value="ECO:0007669"/>
    <property type="project" value="TreeGrafter"/>
</dbReference>